<keyword evidence="3" id="KW-1185">Reference proteome</keyword>
<name>A0A117MK76_9ACTN</name>
<dbReference type="RefSeq" id="WP_062714128.1">
    <property type="nucleotide sequence ID" value="NZ_LLZG01000405.1"/>
</dbReference>
<organism evidence="2 3">
    <name type="scientific">Streptomyces regalis</name>
    <dbReference type="NCBI Taxonomy" id="68262"/>
    <lineage>
        <taxon>Bacteria</taxon>
        <taxon>Bacillati</taxon>
        <taxon>Actinomycetota</taxon>
        <taxon>Actinomycetes</taxon>
        <taxon>Kitasatosporales</taxon>
        <taxon>Streptomycetaceae</taxon>
        <taxon>Streptomyces</taxon>
    </lineage>
</organism>
<dbReference type="AlphaFoldDB" id="A0A117MK76"/>
<gene>
    <name evidence="2" type="ORF">ADL12_44105</name>
</gene>
<dbReference type="EMBL" id="LLZG01000405">
    <property type="protein sequence ID" value="KUL21686.1"/>
    <property type="molecule type" value="Genomic_DNA"/>
</dbReference>
<dbReference type="Proteomes" id="UP000053923">
    <property type="component" value="Unassembled WGS sequence"/>
</dbReference>
<dbReference type="InterPro" id="IPR011050">
    <property type="entry name" value="Pectin_lyase_fold/virulence"/>
</dbReference>
<feature type="signal peptide" evidence="1">
    <location>
        <begin position="1"/>
        <end position="18"/>
    </location>
</feature>
<evidence type="ECO:0000313" key="2">
    <source>
        <dbReference type="EMBL" id="KUL21686.1"/>
    </source>
</evidence>
<evidence type="ECO:0000256" key="1">
    <source>
        <dbReference type="SAM" id="SignalP"/>
    </source>
</evidence>
<evidence type="ECO:0000313" key="3">
    <source>
        <dbReference type="Proteomes" id="UP000053923"/>
    </source>
</evidence>
<protein>
    <recommendedName>
        <fullName evidence="4">Right handed beta helix domain-containing protein</fullName>
    </recommendedName>
</protein>
<comment type="caution">
    <text evidence="2">The sequence shown here is derived from an EMBL/GenBank/DDBJ whole genome shotgun (WGS) entry which is preliminary data.</text>
</comment>
<dbReference type="OrthoDB" id="3403180at2"/>
<evidence type="ECO:0008006" key="4">
    <source>
        <dbReference type="Google" id="ProtNLM"/>
    </source>
</evidence>
<dbReference type="SUPFAM" id="SSF51126">
    <property type="entry name" value="Pectin lyase-like"/>
    <property type="match status" value="1"/>
</dbReference>
<keyword evidence="1" id="KW-0732">Signal</keyword>
<feature type="chain" id="PRO_5007151136" description="Right handed beta helix domain-containing protein" evidence="1">
    <location>
        <begin position="19"/>
        <end position="239"/>
    </location>
</feature>
<reference evidence="3" key="1">
    <citation type="submission" date="2015-10" db="EMBL/GenBank/DDBJ databases">
        <authorList>
            <person name="Ju K.-S."/>
            <person name="Doroghazi J.R."/>
            <person name="Metcalf W.W."/>
        </authorList>
    </citation>
    <scope>NUCLEOTIDE SEQUENCE [LARGE SCALE GENOMIC DNA]</scope>
    <source>
        <strain evidence="3">NRRL 3151</strain>
    </source>
</reference>
<accession>A0A117MK76</accession>
<sequence>MAGLGLSMAVLPVTPAHAVTFVPCGNVAALRAAINASNTSNENIALAPNCTYTIRDTVNTTNGGNGLPSVTGSYSISGSDTTVRRSTEAGIPNFRIFNVVSGGDLTLNSIHVLHGRVPTGAGGGIRVSGAGSSVTVFGGSVRDNSAQTGGGIRIGLGASATLNSSMVSGNDASGRGGGISHAGSTLRLDFSAVRNNRSGLEGGGIYEGPGSQVSLASSAVFFNIPNNCRPVGAVPGCPN</sequence>
<proteinExistence type="predicted"/>